<dbReference type="InterPro" id="IPR013087">
    <property type="entry name" value="Znf_C2H2_type"/>
</dbReference>
<dbReference type="EMBL" id="ML996636">
    <property type="protein sequence ID" value="KAF2752418.1"/>
    <property type="molecule type" value="Genomic_DNA"/>
</dbReference>
<keyword evidence="5" id="KW-1185">Reference proteome</keyword>
<evidence type="ECO:0000256" key="2">
    <source>
        <dbReference type="SAM" id="MobiDB-lite"/>
    </source>
</evidence>
<dbReference type="GO" id="GO:0008270">
    <property type="term" value="F:zinc ion binding"/>
    <property type="evidence" value="ECO:0007669"/>
    <property type="project" value="UniProtKB-KW"/>
</dbReference>
<evidence type="ECO:0000313" key="4">
    <source>
        <dbReference type="EMBL" id="KAF2752418.1"/>
    </source>
</evidence>
<sequence length="303" mass="34322">MSTFHFSVSGEQFGSSPCQWPENQTSSPYTVSYRNSQLNLDGCSICPSPHVIDDICTEGLGIAVGRSHCQSGATLHRIECSLTQSAANTNSSASSTSGACKSQEVYNVETMWEHYSCNLDMFSKMKVQKQKCSGVITVQPRRQFICSKRVKGVHCGRKFSKLEHLKRHQETHDQERTFTCDIMLRSSDIGHHRKEGPCRQTFLRHDNYLAHFRTHLVQDTRGLFFPQLNNTGLYADLIALMPVLRSGVDTGNMHRYHRNTRVSWENLVERVREAKGALVADQILVTILRACLRHDARVARSFC</sequence>
<dbReference type="OrthoDB" id="10018191at2759"/>
<dbReference type="RefSeq" id="XP_033594876.1">
    <property type="nucleotide sequence ID" value="XM_033748628.1"/>
</dbReference>
<keyword evidence="1" id="KW-0862">Zinc</keyword>
<gene>
    <name evidence="4" type="ORF">EJ05DRAFT_515663</name>
</gene>
<feature type="region of interest" description="Disordered" evidence="2">
    <location>
        <begin position="1"/>
        <end position="21"/>
    </location>
</feature>
<evidence type="ECO:0000256" key="1">
    <source>
        <dbReference type="PROSITE-ProRule" id="PRU00042"/>
    </source>
</evidence>
<evidence type="ECO:0000313" key="5">
    <source>
        <dbReference type="Proteomes" id="UP000799437"/>
    </source>
</evidence>
<accession>A0A6A6VP61</accession>
<reference evidence="4" key="1">
    <citation type="journal article" date="2020" name="Stud. Mycol.">
        <title>101 Dothideomycetes genomes: a test case for predicting lifestyles and emergence of pathogens.</title>
        <authorList>
            <person name="Haridas S."/>
            <person name="Albert R."/>
            <person name="Binder M."/>
            <person name="Bloem J."/>
            <person name="Labutti K."/>
            <person name="Salamov A."/>
            <person name="Andreopoulos B."/>
            <person name="Baker S."/>
            <person name="Barry K."/>
            <person name="Bills G."/>
            <person name="Bluhm B."/>
            <person name="Cannon C."/>
            <person name="Castanera R."/>
            <person name="Culley D."/>
            <person name="Daum C."/>
            <person name="Ezra D."/>
            <person name="Gonzalez J."/>
            <person name="Henrissat B."/>
            <person name="Kuo A."/>
            <person name="Liang C."/>
            <person name="Lipzen A."/>
            <person name="Lutzoni F."/>
            <person name="Magnuson J."/>
            <person name="Mondo S."/>
            <person name="Nolan M."/>
            <person name="Ohm R."/>
            <person name="Pangilinan J."/>
            <person name="Park H.-J."/>
            <person name="Ramirez L."/>
            <person name="Alfaro M."/>
            <person name="Sun H."/>
            <person name="Tritt A."/>
            <person name="Yoshinaga Y."/>
            <person name="Zwiers L.-H."/>
            <person name="Turgeon B."/>
            <person name="Goodwin S."/>
            <person name="Spatafora J."/>
            <person name="Crous P."/>
            <person name="Grigoriev I."/>
        </authorList>
    </citation>
    <scope>NUCLEOTIDE SEQUENCE</scope>
    <source>
        <strain evidence="4">CBS 121739</strain>
    </source>
</reference>
<keyword evidence="1" id="KW-0479">Metal-binding</keyword>
<dbReference type="GeneID" id="54489682"/>
<feature type="domain" description="C2H2-type" evidence="3">
    <location>
        <begin position="144"/>
        <end position="177"/>
    </location>
</feature>
<dbReference type="Proteomes" id="UP000799437">
    <property type="component" value="Unassembled WGS sequence"/>
</dbReference>
<name>A0A6A6VP61_9PEZI</name>
<dbReference type="PROSITE" id="PS50157">
    <property type="entry name" value="ZINC_FINGER_C2H2_2"/>
    <property type="match status" value="1"/>
</dbReference>
<evidence type="ECO:0000259" key="3">
    <source>
        <dbReference type="PROSITE" id="PS50157"/>
    </source>
</evidence>
<protein>
    <recommendedName>
        <fullName evidence="3">C2H2-type domain-containing protein</fullName>
    </recommendedName>
</protein>
<dbReference type="AlphaFoldDB" id="A0A6A6VP61"/>
<organism evidence="4 5">
    <name type="scientific">Pseudovirgaria hyperparasitica</name>
    <dbReference type="NCBI Taxonomy" id="470096"/>
    <lineage>
        <taxon>Eukaryota</taxon>
        <taxon>Fungi</taxon>
        <taxon>Dikarya</taxon>
        <taxon>Ascomycota</taxon>
        <taxon>Pezizomycotina</taxon>
        <taxon>Dothideomycetes</taxon>
        <taxon>Dothideomycetes incertae sedis</taxon>
        <taxon>Acrospermales</taxon>
        <taxon>Acrospermaceae</taxon>
        <taxon>Pseudovirgaria</taxon>
    </lineage>
</organism>
<keyword evidence="1" id="KW-0863">Zinc-finger</keyword>
<dbReference type="InterPro" id="IPR036236">
    <property type="entry name" value="Znf_C2H2_sf"/>
</dbReference>
<dbReference type="Gene3D" id="3.30.160.60">
    <property type="entry name" value="Classic Zinc Finger"/>
    <property type="match status" value="1"/>
</dbReference>
<proteinExistence type="predicted"/>
<dbReference type="SUPFAM" id="SSF57667">
    <property type="entry name" value="beta-beta-alpha zinc fingers"/>
    <property type="match status" value="1"/>
</dbReference>